<comment type="caution">
    <text evidence="1">The sequence shown here is derived from an EMBL/GenBank/DDBJ whole genome shotgun (WGS) entry which is preliminary data.</text>
</comment>
<keyword evidence="2" id="KW-1185">Reference proteome</keyword>
<name>A0A543DI60_9PSEU</name>
<proteinExistence type="predicted"/>
<gene>
    <name evidence="1" type="ORF">FB558_4742</name>
</gene>
<sequence length="235" mass="26316">MIDREQLGELRGALRLGDGATLVALVRDGRLLAEAGALQMIGDGLVAALADQVDGAAELAADCAARLRARGWTGDDELADQLEGRSTRELRPVPIDLEQLIMVFEDSEGGRLDLQTGEAWPEYTFDYATTGMETTEEEEEEEDEDRWLYIDSGSHDGYLDMQEFIRTRVDGRLAERLEEAIRGRGAFRRFRDVLADHDRIHEFHVFSDEHLRGRARAWLADAGIAVAPRRPRPAP</sequence>
<dbReference type="OrthoDB" id="9816539at2"/>
<dbReference type="RefSeq" id="WP_142056885.1">
    <property type="nucleotide sequence ID" value="NZ_VFPA01000003.1"/>
</dbReference>
<protein>
    <submittedName>
        <fullName evidence="1">Uncharacterized protein UPF0158</fullName>
    </submittedName>
</protein>
<dbReference type="Proteomes" id="UP000315677">
    <property type="component" value="Unassembled WGS sequence"/>
</dbReference>
<reference evidence="1 2" key="1">
    <citation type="submission" date="2019-06" db="EMBL/GenBank/DDBJ databases">
        <title>Sequencing the genomes of 1000 actinobacteria strains.</title>
        <authorList>
            <person name="Klenk H.-P."/>
        </authorList>
    </citation>
    <scope>NUCLEOTIDE SEQUENCE [LARGE SCALE GENOMIC DNA]</scope>
    <source>
        <strain evidence="1 2">DSM 45301</strain>
    </source>
</reference>
<dbReference type="AlphaFoldDB" id="A0A543DI60"/>
<evidence type="ECO:0000313" key="1">
    <source>
        <dbReference type="EMBL" id="TQM09001.1"/>
    </source>
</evidence>
<organism evidence="1 2">
    <name type="scientific">Pseudonocardia kunmingensis</name>
    <dbReference type="NCBI Taxonomy" id="630975"/>
    <lineage>
        <taxon>Bacteria</taxon>
        <taxon>Bacillati</taxon>
        <taxon>Actinomycetota</taxon>
        <taxon>Actinomycetes</taxon>
        <taxon>Pseudonocardiales</taxon>
        <taxon>Pseudonocardiaceae</taxon>
        <taxon>Pseudonocardia</taxon>
    </lineage>
</organism>
<dbReference type="InterPro" id="IPR005361">
    <property type="entry name" value="UPF0158"/>
</dbReference>
<accession>A0A543DI60</accession>
<dbReference type="EMBL" id="VFPA01000003">
    <property type="protein sequence ID" value="TQM09001.1"/>
    <property type="molecule type" value="Genomic_DNA"/>
</dbReference>
<evidence type="ECO:0000313" key="2">
    <source>
        <dbReference type="Proteomes" id="UP000315677"/>
    </source>
</evidence>
<dbReference type="Pfam" id="PF03682">
    <property type="entry name" value="UPF0158"/>
    <property type="match status" value="1"/>
</dbReference>